<dbReference type="GO" id="GO:0030246">
    <property type="term" value="F:carbohydrate binding"/>
    <property type="evidence" value="ECO:0007669"/>
    <property type="project" value="InterPro"/>
</dbReference>
<dbReference type="SUPFAM" id="SSF49785">
    <property type="entry name" value="Galactose-binding domain-like"/>
    <property type="match status" value="1"/>
</dbReference>
<dbReference type="InterPro" id="IPR003961">
    <property type="entry name" value="FN3_dom"/>
</dbReference>
<dbReference type="SUPFAM" id="SSF49384">
    <property type="entry name" value="Carbohydrate-binding domain"/>
    <property type="match status" value="1"/>
</dbReference>
<comment type="caution">
    <text evidence="4">The sequence shown here is derived from an EMBL/GenBank/DDBJ whole genome shotgun (WGS) entry which is preliminary data.</text>
</comment>
<evidence type="ECO:0000313" key="5">
    <source>
        <dbReference type="Proteomes" id="UP000261087"/>
    </source>
</evidence>
<evidence type="ECO:0000259" key="2">
    <source>
        <dbReference type="PROSITE" id="PS50022"/>
    </source>
</evidence>
<feature type="non-terminal residue" evidence="4">
    <location>
        <position position="1"/>
    </location>
</feature>
<evidence type="ECO:0000259" key="3">
    <source>
        <dbReference type="PROSITE" id="PS50853"/>
    </source>
</evidence>
<dbReference type="Pfam" id="PF07554">
    <property type="entry name" value="FIVAR"/>
    <property type="match status" value="3"/>
</dbReference>
<feature type="coiled-coil region" evidence="1">
    <location>
        <begin position="779"/>
        <end position="806"/>
    </location>
</feature>
<dbReference type="PROSITE" id="PS50853">
    <property type="entry name" value="FN3"/>
    <property type="match status" value="1"/>
</dbReference>
<dbReference type="EMBL" id="QSVF01000036">
    <property type="protein sequence ID" value="RGO07055.1"/>
    <property type="molecule type" value="Genomic_DNA"/>
</dbReference>
<dbReference type="Pfam" id="PF00754">
    <property type="entry name" value="F5_F8_type_C"/>
    <property type="match status" value="1"/>
</dbReference>
<dbReference type="Pfam" id="PF00041">
    <property type="entry name" value="fn3"/>
    <property type="match status" value="1"/>
</dbReference>
<dbReference type="Gene3D" id="2.60.120.260">
    <property type="entry name" value="Galactose-binding domain-like"/>
    <property type="match status" value="2"/>
</dbReference>
<proteinExistence type="predicted"/>
<name>A0A3E5FMT8_9FIRM</name>
<dbReference type="InterPro" id="IPR000421">
    <property type="entry name" value="FA58C"/>
</dbReference>
<feature type="domain" description="F5/8 type C" evidence="2">
    <location>
        <begin position="161"/>
        <end position="257"/>
    </location>
</feature>
<accession>A0A3E5FMT8</accession>
<dbReference type="Gene3D" id="1.20.1270.90">
    <property type="entry name" value="AF1782-like"/>
    <property type="match status" value="1"/>
</dbReference>
<dbReference type="SUPFAM" id="SSF49265">
    <property type="entry name" value="Fibronectin type III"/>
    <property type="match status" value="1"/>
</dbReference>
<feature type="domain" description="Fibronectin type-III" evidence="3">
    <location>
        <begin position="33"/>
        <end position="116"/>
    </location>
</feature>
<dbReference type="Pfam" id="PF00963">
    <property type="entry name" value="Cohesin"/>
    <property type="match status" value="1"/>
</dbReference>
<keyword evidence="1" id="KW-0175">Coiled coil</keyword>
<dbReference type="CDD" id="cd08759">
    <property type="entry name" value="Type_III_cohesin_like"/>
    <property type="match status" value="1"/>
</dbReference>
<dbReference type="InterPro" id="IPR008965">
    <property type="entry name" value="CBM2/CBM3_carb-bd_dom_sf"/>
</dbReference>
<sequence>KTNVDDNAQTLVVNGFINDGNLSADQINEDLAVPANLAAPEEQITPTSIDVTWDPVEGATSYELLIDGKLSTVGNFNSFKHTELAYDSEHTYQVRARNVDGYSPWSEEITVRTLLDPWRNTLEVKNIDWPNSVTYGSMDNAFDHDNETTGFQSPMTNGNSIIFDYGNGYLLDKFEFVPFFIGDTIYAGLVTKMDISVSLDGKHWQKVFDGNENPWAYDKSIKTVNFGENVFARYIKLTILEGGNNYFSANGLHLYKKDLTNPFAVGSIANQGRTEVINADYTNLSNYKGLSIKDDPSFTNQIKNYGMDINMNNIYDVYDYAFTMFKLDGGTTKQGSIAGNALLLPNTETVKTGETFTIDVYADNVKNLNAIGQVINYDPSKVDYVSIDQDDSICTMEDLSVNKVYDDGTAYLNMAFANRGDKDVYNGSGVVATITMMAKQDIAVADAVNLSKVTLIGPDFSFVESDVANAPEIPEIPDITKTYYEFDDFNISMTNEYFPEDDGTNVEKLIQGGSYDSYATLFNGSFGREFEFLWDVESNYVDGKFPEYVKLPMTLHFDLKTPSKLNEVSVFNSETEGNGYLTSAKAQLIFEDGTRSEEITLENQGFEFVFTWDSDKAVTGVDVTALTAKGSEDNHMLTLGEVQLKYVEEINVEGIAPADTNETELKVGQLSDINAVVTPDNAPNKFFKVESSNPDVVKIVTLADENGYPIYKAYGVKAGKATITLISAADENITASYEITVTKDGEPIITPDKKLLSIAVEVASQITEEDLKDVIPAVVNEFNAALAEAQNILADENANQEQINASFDRLAHAMHMLDFIKGDKTALKVFIDKVTGLEADKYTEATWTTFAKELDEANAVYNDENAMQEEVNNAYKELVTAFLDLRLKPNKDLLEDLINKAENINTASYTAETVRILNSALENAKAVLNNEDVDQTVVNEAYAMLNNAFEGLVAVNSGNPTTPNLPINPATPNDSQANVKLGDTTVSVKTGDAADFTCVTTLGASLAVLAYLAVSKKRKED</sequence>
<dbReference type="Gene3D" id="2.60.40.10">
    <property type="entry name" value="Immunoglobulins"/>
    <property type="match status" value="1"/>
</dbReference>
<dbReference type="Gene3D" id="1.20.1270.70">
    <property type="entry name" value="Designed single chain three-helix bundle"/>
    <property type="match status" value="2"/>
</dbReference>
<dbReference type="InterPro" id="IPR002102">
    <property type="entry name" value="Cohesin_dom"/>
</dbReference>
<dbReference type="Gene3D" id="2.60.40.680">
    <property type="match status" value="1"/>
</dbReference>
<evidence type="ECO:0008006" key="6">
    <source>
        <dbReference type="Google" id="ProtNLM"/>
    </source>
</evidence>
<protein>
    <recommendedName>
        <fullName evidence="6">F5/8 type C domain-containing protein</fullName>
    </recommendedName>
</protein>
<reference evidence="4 5" key="1">
    <citation type="submission" date="2018-08" db="EMBL/GenBank/DDBJ databases">
        <title>A genome reference for cultivated species of the human gut microbiota.</title>
        <authorList>
            <person name="Zou Y."/>
            <person name="Xue W."/>
            <person name="Luo G."/>
        </authorList>
    </citation>
    <scope>NUCLEOTIDE SEQUENCE [LARGE SCALE GENOMIC DNA]</scope>
    <source>
        <strain evidence="4 5">OM02-6</strain>
    </source>
</reference>
<dbReference type="AlphaFoldDB" id="A0A3E5FMT8"/>
<dbReference type="PROSITE" id="PS50022">
    <property type="entry name" value="FA58C_3"/>
    <property type="match status" value="1"/>
</dbReference>
<dbReference type="CDD" id="cd00063">
    <property type="entry name" value="FN3"/>
    <property type="match status" value="1"/>
</dbReference>
<dbReference type="InterPro" id="IPR008979">
    <property type="entry name" value="Galactose-bd-like_sf"/>
</dbReference>
<evidence type="ECO:0000256" key="1">
    <source>
        <dbReference type="SAM" id="Coils"/>
    </source>
</evidence>
<dbReference type="Proteomes" id="UP000261087">
    <property type="component" value="Unassembled WGS sequence"/>
</dbReference>
<evidence type="ECO:0000313" key="4">
    <source>
        <dbReference type="EMBL" id="RGO07055.1"/>
    </source>
</evidence>
<dbReference type="InterPro" id="IPR013783">
    <property type="entry name" value="Ig-like_fold"/>
</dbReference>
<dbReference type="InterPro" id="IPR036116">
    <property type="entry name" value="FN3_sf"/>
</dbReference>
<gene>
    <name evidence="4" type="ORF">DXB31_10680</name>
</gene>
<dbReference type="GO" id="GO:0000272">
    <property type="term" value="P:polysaccharide catabolic process"/>
    <property type="evidence" value="ECO:0007669"/>
    <property type="project" value="InterPro"/>
</dbReference>
<dbReference type="Gene3D" id="2.60.40.1080">
    <property type="match status" value="1"/>
</dbReference>
<organism evidence="4 5">
    <name type="scientific">Thomasclavelia spiroformis</name>
    <dbReference type="NCBI Taxonomy" id="29348"/>
    <lineage>
        <taxon>Bacteria</taxon>
        <taxon>Bacillati</taxon>
        <taxon>Bacillota</taxon>
        <taxon>Erysipelotrichia</taxon>
        <taxon>Erysipelotrichales</taxon>
        <taxon>Coprobacillaceae</taxon>
        <taxon>Thomasclavelia</taxon>
    </lineage>
</organism>
<dbReference type="RefSeq" id="WP_181972624.1">
    <property type="nucleotide sequence ID" value="NZ_QSVF01000036.1"/>
</dbReference>